<evidence type="ECO:0000313" key="11">
    <source>
        <dbReference type="Proteomes" id="UP001168694"/>
    </source>
</evidence>
<dbReference type="PANTHER" id="PTHR43616:SF5">
    <property type="entry name" value="GLYCEROL DEHYDROGENASE 1"/>
    <property type="match status" value="1"/>
</dbReference>
<name>A0ABT8E990_9BACL</name>
<dbReference type="PIRSF" id="PIRSF000112">
    <property type="entry name" value="Glycerol_dehydrogenase"/>
    <property type="match status" value="1"/>
</dbReference>
<evidence type="ECO:0000256" key="6">
    <source>
        <dbReference type="ARBA" id="ARBA00023027"/>
    </source>
</evidence>
<dbReference type="InterPro" id="IPR016205">
    <property type="entry name" value="Glycerol_DH"/>
</dbReference>
<reference evidence="10" key="1">
    <citation type="submission" date="2023-06" db="EMBL/GenBank/DDBJ databases">
        <title>Draft Genome Sequences of Representative Paenibacillus Polymyxa, Bacillus cereus, Fictibacillus sp., and Brevibacillus agri Strains Isolated from Amazonian Dark Earth.</title>
        <authorList>
            <person name="Pellegrinetti T.A."/>
            <person name="Cunha I.C.M."/>
            <person name="Chaves M.G."/>
            <person name="Freitas A.S."/>
            <person name="Silva A.V.R."/>
            <person name="Tsai S.M."/>
            <person name="Mendes L.W."/>
        </authorList>
    </citation>
    <scope>NUCLEOTIDE SEQUENCE</scope>
    <source>
        <strain evidence="10">CENA-BCM004</strain>
    </source>
</reference>
<dbReference type="Gene3D" id="3.40.50.1970">
    <property type="match status" value="1"/>
</dbReference>
<dbReference type="SUPFAM" id="SSF56796">
    <property type="entry name" value="Dehydroquinate synthase-like"/>
    <property type="match status" value="1"/>
</dbReference>
<evidence type="ECO:0000256" key="9">
    <source>
        <dbReference type="ARBA" id="ARBA00023264"/>
    </source>
</evidence>
<keyword evidence="5" id="KW-0560">Oxidoreductase</keyword>
<evidence type="ECO:0000256" key="5">
    <source>
        <dbReference type="ARBA" id="ARBA00023002"/>
    </source>
</evidence>
<keyword evidence="11" id="KW-1185">Reference proteome</keyword>
<organism evidence="10 11">
    <name type="scientific">Fictibacillus terranigra</name>
    <dbReference type="NCBI Taxonomy" id="3058424"/>
    <lineage>
        <taxon>Bacteria</taxon>
        <taxon>Bacillati</taxon>
        <taxon>Bacillota</taxon>
        <taxon>Bacilli</taxon>
        <taxon>Bacillales</taxon>
        <taxon>Fictibacillaceae</taxon>
        <taxon>Fictibacillus</taxon>
    </lineage>
</organism>
<evidence type="ECO:0000256" key="1">
    <source>
        <dbReference type="ARBA" id="ARBA00022490"/>
    </source>
</evidence>
<dbReference type="RefSeq" id="WP_290400580.1">
    <property type="nucleotide sequence ID" value="NZ_JAUHLN010000003.1"/>
</dbReference>
<keyword evidence="8" id="KW-0594">Phospholipid biosynthesis</keyword>
<sequence>MSKKVKVELPTHLILQSKAFEHLHGSEIVEFLAERRVVVMSGRGPTRQIGEQLITGLNLQPTQVKALYCKDNTLQTVDELENEAQQVFAEMIIGVGGGKVLDVSKVVGTRMNLPVILVPTALSSDAICSPVASIRVSQTKNISIEVRMPRAVVIDFDTVARSPARLFSSGIGDLLSNKTALEDWKLAHQVKKEKMNGFASLIADKATEAFLNKINQKNKSNEVLMQVAAESLIMSGMAMAIAGSSRPCSGSEHLISHALDYYCGGKALHGEQVALGMLVSEYLQGNHNSENNMRQYFKRLGLPLHYRELGYTKEEMCLAIQNAATIRNRYTILNETELTAKHISHVLDEVFPLSP</sequence>
<evidence type="ECO:0000256" key="8">
    <source>
        <dbReference type="ARBA" id="ARBA00023209"/>
    </source>
</evidence>
<comment type="caution">
    <text evidence="10">The sequence shown here is derived from an EMBL/GenBank/DDBJ whole genome shotgun (WGS) entry which is preliminary data.</text>
</comment>
<evidence type="ECO:0000256" key="2">
    <source>
        <dbReference type="ARBA" id="ARBA00022516"/>
    </source>
</evidence>
<keyword evidence="7" id="KW-0443">Lipid metabolism</keyword>
<dbReference type="CDD" id="cd08174">
    <property type="entry name" value="G1PDH-like"/>
    <property type="match status" value="1"/>
</dbReference>
<evidence type="ECO:0000313" key="10">
    <source>
        <dbReference type="EMBL" id="MDN4074452.1"/>
    </source>
</evidence>
<keyword evidence="4" id="KW-0521">NADP</keyword>
<evidence type="ECO:0000256" key="7">
    <source>
        <dbReference type="ARBA" id="ARBA00023098"/>
    </source>
</evidence>
<keyword evidence="6" id="KW-0520">NAD</keyword>
<protein>
    <submittedName>
        <fullName evidence="10">Iron-containing alcohol dehydrogenase family protein</fullName>
    </submittedName>
</protein>
<keyword evidence="2" id="KW-0444">Lipid biosynthesis</keyword>
<dbReference type="PANTHER" id="PTHR43616">
    <property type="entry name" value="GLYCEROL DEHYDROGENASE"/>
    <property type="match status" value="1"/>
</dbReference>
<gene>
    <name evidence="10" type="ORF">QYF49_15830</name>
</gene>
<keyword evidence="9" id="KW-1208">Phospholipid metabolism</keyword>
<dbReference type="Proteomes" id="UP001168694">
    <property type="component" value="Unassembled WGS sequence"/>
</dbReference>
<proteinExistence type="predicted"/>
<dbReference type="EMBL" id="JAUHLN010000003">
    <property type="protein sequence ID" value="MDN4074452.1"/>
    <property type="molecule type" value="Genomic_DNA"/>
</dbReference>
<evidence type="ECO:0000256" key="3">
    <source>
        <dbReference type="ARBA" id="ARBA00022723"/>
    </source>
</evidence>
<dbReference type="InterPro" id="IPR032837">
    <property type="entry name" value="G1PDH"/>
</dbReference>
<keyword evidence="1" id="KW-0963">Cytoplasm</keyword>
<dbReference type="Gene3D" id="1.20.1090.10">
    <property type="entry name" value="Dehydroquinate synthase-like - alpha domain"/>
    <property type="match status" value="1"/>
</dbReference>
<accession>A0ABT8E990</accession>
<dbReference type="Pfam" id="PF13685">
    <property type="entry name" value="Fe-ADH_2"/>
    <property type="match status" value="1"/>
</dbReference>
<keyword evidence="3" id="KW-0479">Metal-binding</keyword>
<evidence type="ECO:0000256" key="4">
    <source>
        <dbReference type="ARBA" id="ARBA00022857"/>
    </source>
</evidence>